<dbReference type="EMBL" id="FMWO01000008">
    <property type="protein sequence ID" value="SCZ84147.1"/>
    <property type="molecule type" value="Genomic_DNA"/>
</dbReference>
<dbReference type="Proteomes" id="UP000198729">
    <property type="component" value="Unassembled WGS sequence"/>
</dbReference>
<protein>
    <submittedName>
        <fullName evidence="1">Uncharacterized protein</fullName>
    </submittedName>
</protein>
<gene>
    <name evidence="1" type="ORF">NSMM_1050008</name>
</gene>
<accession>A0A1G5SAX7</accession>
<keyword evidence="2" id="KW-1185">Reference proteome</keyword>
<sequence length="50" mass="5274">MLLLLRIGLGFCNLGMNAVFGCYKTRRYTAKCPAVLHGGFGNATIGSVPA</sequence>
<dbReference type="PROSITE" id="PS51257">
    <property type="entry name" value="PROKAR_LIPOPROTEIN"/>
    <property type="match status" value="1"/>
</dbReference>
<proteinExistence type="predicted"/>
<name>A0A1G5SAX7_9PROT</name>
<evidence type="ECO:0000313" key="2">
    <source>
        <dbReference type="Proteomes" id="UP000198729"/>
    </source>
</evidence>
<dbReference type="AlphaFoldDB" id="A0A1G5SAX7"/>
<reference evidence="1 2" key="1">
    <citation type="submission" date="2016-10" db="EMBL/GenBank/DDBJ databases">
        <authorList>
            <person name="de Groot N.N."/>
        </authorList>
    </citation>
    <scope>NUCLEOTIDE SEQUENCE [LARGE SCALE GENOMIC DNA]</scope>
    <source>
        <strain evidence="1">1</strain>
    </source>
</reference>
<organism evidence="1 2">
    <name type="scientific">Nitrosomonas mobilis</name>
    <dbReference type="NCBI Taxonomy" id="51642"/>
    <lineage>
        <taxon>Bacteria</taxon>
        <taxon>Pseudomonadati</taxon>
        <taxon>Pseudomonadota</taxon>
        <taxon>Betaproteobacteria</taxon>
        <taxon>Nitrosomonadales</taxon>
        <taxon>Nitrosomonadaceae</taxon>
        <taxon>Nitrosomonas</taxon>
    </lineage>
</organism>
<evidence type="ECO:0000313" key="1">
    <source>
        <dbReference type="EMBL" id="SCZ84147.1"/>
    </source>
</evidence>